<protein>
    <submittedName>
        <fullName evidence="1">Uncharacterized protein</fullName>
    </submittedName>
</protein>
<proteinExistence type="predicted"/>
<reference evidence="1 2" key="1">
    <citation type="submission" date="2023-07" db="EMBL/GenBank/DDBJ databases">
        <title>Comparative genomics of wheat-associated soil bacteria to identify genetic determinants of phenazine resistance.</title>
        <authorList>
            <person name="Mouncey N."/>
        </authorList>
    </citation>
    <scope>NUCLEOTIDE SEQUENCE [LARGE SCALE GENOMIC DNA]</scope>
    <source>
        <strain evidence="1 2">W1I3</strain>
    </source>
</reference>
<keyword evidence="2" id="KW-1185">Reference proteome</keyword>
<evidence type="ECO:0000313" key="1">
    <source>
        <dbReference type="EMBL" id="MDQ0672834.1"/>
    </source>
</evidence>
<comment type="caution">
    <text evidence="1">The sequence shown here is derived from an EMBL/GenBank/DDBJ whole genome shotgun (WGS) entry which is preliminary data.</text>
</comment>
<accession>A0ABU0PFU2</accession>
<name>A0ABU0PFU2_9MICC</name>
<evidence type="ECO:0000313" key="2">
    <source>
        <dbReference type="Proteomes" id="UP001236806"/>
    </source>
</evidence>
<dbReference type="EMBL" id="JAUSXB010000001">
    <property type="protein sequence ID" value="MDQ0672834.1"/>
    <property type="molecule type" value="Genomic_DNA"/>
</dbReference>
<gene>
    <name evidence="1" type="ORF">QFZ36_000395</name>
</gene>
<organism evidence="1 2">
    <name type="scientific">Pseudarthrobacter siccitolerans</name>
    <dbReference type="NCBI Taxonomy" id="861266"/>
    <lineage>
        <taxon>Bacteria</taxon>
        <taxon>Bacillati</taxon>
        <taxon>Actinomycetota</taxon>
        <taxon>Actinomycetes</taxon>
        <taxon>Micrococcales</taxon>
        <taxon>Micrococcaceae</taxon>
        <taxon>Pseudarthrobacter</taxon>
    </lineage>
</organism>
<dbReference type="Proteomes" id="UP001236806">
    <property type="component" value="Unassembled WGS sequence"/>
</dbReference>
<sequence length="103" mass="10901">MVRNPSHVLVSWVQRGEYTGDIVVVRPSTGEVLAQAAILSLAAEKSVVYGSIDDAAVYYAISPGGEAQGFSRLRLESLALKDIGRTEQTARPSDSAGRSCCSS</sequence>